<protein>
    <submittedName>
        <fullName evidence="2">Agmatine deiminase</fullName>
    </submittedName>
</protein>
<evidence type="ECO:0000256" key="1">
    <source>
        <dbReference type="ARBA" id="ARBA00022801"/>
    </source>
</evidence>
<dbReference type="OrthoDB" id="9808013at2"/>
<comment type="caution">
    <text evidence="2">The sequence shown here is derived from an EMBL/GenBank/DDBJ whole genome shotgun (WGS) entry which is preliminary data.</text>
</comment>
<evidence type="ECO:0000313" key="2">
    <source>
        <dbReference type="EMBL" id="RDU66028.1"/>
    </source>
</evidence>
<keyword evidence="3" id="KW-1185">Reference proteome</keyword>
<name>A0A3D8ILE9_9HELI</name>
<dbReference type="SUPFAM" id="SSF55909">
    <property type="entry name" value="Pentein"/>
    <property type="match status" value="1"/>
</dbReference>
<dbReference type="InterPro" id="IPR007466">
    <property type="entry name" value="Peptidyl-Arg-deiminase_porph"/>
</dbReference>
<dbReference type="GO" id="GO:0004668">
    <property type="term" value="F:protein-arginine deiminase activity"/>
    <property type="evidence" value="ECO:0007669"/>
    <property type="project" value="InterPro"/>
</dbReference>
<sequence length="335" mass="38371">MLRAEWEKQKSVLVGFPHKKSDWKPMLREAQECMIAFIKRIAEFESVWVCIDPRDKDAKKFVLSSCKKEIKNGTLQILDVRSNDVWARDFAPLTIRQNNQNILLNFGFNGWGLKFAANYDNAINTTLSAMGVFENLHTQGLILEGGSIDSNGAGIALTTTTCLLEKNRNPHLNKQELESILLRTLELKKLLWVENGFLLGDDTDSHIDMLARFIDKHTIAYIRCEDKNDVHYKALCAMERELQSFRDLEDKPFKLIALPFPKPIYHKKERLPASYANFLFVNGGLLVPIYGDKKNDKKALHILQDALPHHRVIGVPAKTLIKWHGSLHCTTMQIY</sequence>
<dbReference type="PANTHER" id="PTHR31377">
    <property type="entry name" value="AGMATINE DEIMINASE-RELATED"/>
    <property type="match status" value="1"/>
</dbReference>
<reference evidence="2 3" key="1">
    <citation type="submission" date="2018-04" db="EMBL/GenBank/DDBJ databases">
        <title>Novel Campyloabacter and Helicobacter Species and Strains.</title>
        <authorList>
            <person name="Mannion A.J."/>
            <person name="Shen Z."/>
            <person name="Fox J.G."/>
        </authorList>
    </citation>
    <scope>NUCLEOTIDE SEQUENCE [LARGE SCALE GENOMIC DNA]</scope>
    <source>
        <strain evidence="2 3">MIT 12-6600</strain>
    </source>
</reference>
<dbReference type="EMBL" id="NXLT01000009">
    <property type="protein sequence ID" value="RDU66028.1"/>
    <property type="molecule type" value="Genomic_DNA"/>
</dbReference>
<dbReference type="GO" id="GO:0047632">
    <property type="term" value="F:agmatine deiminase activity"/>
    <property type="evidence" value="ECO:0007669"/>
    <property type="project" value="TreeGrafter"/>
</dbReference>
<dbReference type="RefSeq" id="WP_115571571.1">
    <property type="nucleotide sequence ID" value="NZ_NXLT01000009.1"/>
</dbReference>
<keyword evidence="1" id="KW-0378">Hydrolase</keyword>
<proteinExistence type="predicted"/>
<gene>
    <name evidence="2" type="ORF">CQA54_07995</name>
</gene>
<accession>A0A3D8ILE9</accession>
<evidence type="ECO:0000313" key="3">
    <source>
        <dbReference type="Proteomes" id="UP000256514"/>
    </source>
</evidence>
<dbReference type="PANTHER" id="PTHR31377:SF0">
    <property type="entry name" value="AGMATINE DEIMINASE-RELATED"/>
    <property type="match status" value="1"/>
</dbReference>
<dbReference type="Pfam" id="PF04371">
    <property type="entry name" value="PAD_porph"/>
    <property type="match status" value="1"/>
</dbReference>
<organism evidence="2 3">
    <name type="scientific">Helicobacter equorum</name>
    <dbReference type="NCBI Taxonomy" id="361872"/>
    <lineage>
        <taxon>Bacteria</taxon>
        <taxon>Pseudomonadati</taxon>
        <taxon>Campylobacterota</taxon>
        <taxon>Epsilonproteobacteria</taxon>
        <taxon>Campylobacterales</taxon>
        <taxon>Helicobacteraceae</taxon>
        <taxon>Helicobacter</taxon>
    </lineage>
</organism>
<dbReference type="Gene3D" id="3.75.10.10">
    <property type="entry name" value="L-arginine/glycine Amidinotransferase, Chain A"/>
    <property type="match status" value="1"/>
</dbReference>
<dbReference type="AlphaFoldDB" id="A0A3D8ILE9"/>
<dbReference type="GO" id="GO:0009446">
    <property type="term" value="P:putrescine biosynthetic process"/>
    <property type="evidence" value="ECO:0007669"/>
    <property type="project" value="InterPro"/>
</dbReference>
<dbReference type="Proteomes" id="UP000256514">
    <property type="component" value="Unassembled WGS sequence"/>
</dbReference>